<organism evidence="2 3">
    <name type="scientific">Serinibacter arcticus</name>
    <dbReference type="NCBI Taxonomy" id="1655435"/>
    <lineage>
        <taxon>Bacteria</taxon>
        <taxon>Bacillati</taxon>
        <taxon>Actinomycetota</taxon>
        <taxon>Actinomycetes</taxon>
        <taxon>Micrococcales</taxon>
        <taxon>Beutenbergiaceae</taxon>
        <taxon>Serinibacter</taxon>
    </lineage>
</organism>
<dbReference type="FunFam" id="3.20.20.140:FF:000047">
    <property type="entry name" value="PHP domain-containing protein"/>
    <property type="match status" value="1"/>
</dbReference>
<protein>
    <submittedName>
        <fullName evidence="2">PHP domain-containing protein</fullName>
    </submittedName>
</protein>
<gene>
    <name evidence="2" type="ORF">C8046_16480</name>
</gene>
<keyword evidence="3" id="KW-1185">Reference proteome</keyword>
<comment type="caution">
    <text evidence="2">The sequence shown here is derived from an EMBL/GenBank/DDBJ whole genome shotgun (WGS) entry which is preliminary data.</text>
</comment>
<evidence type="ECO:0000313" key="3">
    <source>
        <dbReference type="Proteomes" id="UP000245166"/>
    </source>
</evidence>
<dbReference type="SMART" id="SM00481">
    <property type="entry name" value="POLIIIAc"/>
    <property type="match status" value="1"/>
</dbReference>
<dbReference type="InterPro" id="IPR004013">
    <property type="entry name" value="PHP_dom"/>
</dbReference>
<proteinExistence type="predicted"/>
<dbReference type="Gene3D" id="3.20.20.140">
    <property type="entry name" value="Metal-dependent hydrolases"/>
    <property type="match status" value="1"/>
</dbReference>
<dbReference type="InterPro" id="IPR017078">
    <property type="entry name" value="UCP036978_PHPhdr"/>
</dbReference>
<dbReference type="PANTHER" id="PTHR36928">
    <property type="entry name" value="PHOSPHATASE YCDX-RELATED"/>
    <property type="match status" value="1"/>
</dbReference>
<name>A0A2U1ZYK9_9MICO</name>
<dbReference type="RefSeq" id="WP_109230385.1">
    <property type="nucleotide sequence ID" value="NZ_PYHR01000002.1"/>
</dbReference>
<dbReference type="SUPFAM" id="SSF47802">
    <property type="entry name" value="DNA polymerase beta, N-terminal domain-like"/>
    <property type="match status" value="1"/>
</dbReference>
<dbReference type="GO" id="GO:0005829">
    <property type="term" value="C:cytosol"/>
    <property type="evidence" value="ECO:0007669"/>
    <property type="project" value="TreeGrafter"/>
</dbReference>
<accession>A0A2U1ZYK9</accession>
<evidence type="ECO:0000313" key="2">
    <source>
        <dbReference type="EMBL" id="PWD52002.1"/>
    </source>
</evidence>
<dbReference type="Pfam" id="PF02811">
    <property type="entry name" value="PHP"/>
    <property type="match status" value="1"/>
</dbReference>
<dbReference type="Pfam" id="PF14716">
    <property type="entry name" value="HHH_8"/>
    <property type="match status" value="1"/>
</dbReference>
<evidence type="ECO:0000259" key="1">
    <source>
        <dbReference type="SMART" id="SM00481"/>
    </source>
</evidence>
<dbReference type="Gene3D" id="1.10.150.110">
    <property type="entry name" value="DNA polymerase beta, N-terminal domain-like"/>
    <property type="match status" value="1"/>
</dbReference>
<dbReference type="InterPro" id="IPR050243">
    <property type="entry name" value="PHP_phosphatase"/>
</dbReference>
<dbReference type="CDD" id="cd07436">
    <property type="entry name" value="PHP_PolX"/>
    <property type="match status" value="1"/>
</dbReference>
<sequence length="357" mass="38583">MSDDPGAGGQAAVEALREIAFWRERARVDTHRVKAYRKAADAVEALAPERVAELGTTATAWQRIPDVGASTAKAIVSALEGSVPDALAKARAEATPTLSPDDVAGAELFAHARGDLHMHTIASDGGSPLEEMVRVAARLGREYVAISDHSPRLRIANGLSPARLRAQIEEVADLNAVLEDEGTGIRVLTAIEVDILDDGSLDQEPALLEELDVVVGSVHSELRMESAAMTRRMVRAVANPHLDVLGHCTGRLVEGARGTRPQSQFDAEIVFEACREYGTAVEINARPERRDPPDDLIDLALDAEVLFAIDSDSHAPGQLDWLALGYSRAAARGVPAERIITTWPLERLLRWTETREV</sequence>
<feature type="domain" description="Polymerase/histidinol phosphatase N-terminal" evidence="1">
    <location>
        <begin position="114"/>
        <end position="197"/>
    </location>
</feature>
<dbReference type="NCBIfam" id="NF005928">
    <property type="entry name" value="PRK07945.1"/>
    <property type="match status" value="1"/>
</dbReference>
<dbReference type="InterPro" id="IPR027421">
    <property type="entry name" value="DNA_pol_lamdba_lyase_dom_sf"/>
</dbReference>
<dbReference type="GO" id="GO:0042578">
    <property type="term" value="F:phosphoric ester hydrolase activity"/>
    <property type="evidence" value="ECO:0007669"/>
    <property type="project" value="TreeGrafter"/>
</dbReference>
<dbReference type="OrthoDB" id="9808747at2"/>
<dbReference type="InterPro" id="IPR016195">
    <property type="entry name" value="Pol/histidinol_Pase-like"/>
</dbReference>
<dbReference type="InterPro" id="IPR047967">
    <property type="entry name" value="PolX_PHP"/>
</dbReference>
<dbReference type="PANTHER" id="PTHR36928:SF1">
    <property type="entry name" value="PHOSPHATASE YCDX-RELATED"/>
    <property type="match status" value="1"/>
</dbReference>
<dbReference type="AlphaFoldDB" id="A0A2U1ZYK9"/>
<dbReference type="InterPro" id="IPR003141">
    <property type="entry name" value="Pol/His_phosphatase_N"/>
</dbReference>
<dbReference type="GO" id="GO:0008270">
    <property type="term" value="F:zinc ion binding"/>
    <property type="evidence" value="ECO:0007669"/>
    <property type="project" value="TreeGrafter"/>
</dbReference>
<dbReference type="SUPFAM" id="SSF89550">
    <property type="entry name" value="PHP domain-like"/>
    <property type="match status" value="1"/>
</dbReference>
<dbReference type="PIRSF" id="PIRSF036978">
    <property type="entry name" value="UCP036978_PHPhdr"/>
    <property type="match status" value="1"/>
</dbReference>
<dbReference type="EMBL" id="PYHR01000002">
    <property type="protein sequence ID" value="PWD52002.1"/>
    <property type="molecule type" value="Genomic_DNA"/>
</dbReference>
<dbReference type="Proteomes" id="UP000245166">
    <property type="component" value="Unassembled WGS sequence"/>
</dbReference>
<reference evidence="2 3" key="1">
    <citation type="submission" date="2018-03" db="EMBL/GenBank/DDBJ databases">
        <title>Genome assembly of novel Miniimonas species PCH200.</title>
        <authorList>
            <person name="Thakur V."/>
            <person name="Kumar V."/>
            <person name="Singh D."/>
        </authorList>
    </citation>
    <scope>NUCLEOTIDE SEQUENCE [LARGE SCALE GENOMIC DNA]</scope>
    <source>
        <strain evidence="2 3">PCH200</strain>
    </source>
</reference>
<dbReference type="InterPro" id="IPR010996">
    <property type="entry name" value="HHH_MUS81"/>
</dbReference>